<evidence type="ECO:0000313" key="1">
    <source>
        <dbReference type="EMBL" id="GBM10536.1"/>
    </source>
</evidence>
<keyword evidence="2" id="KW-1185">Reference proteome</keyword>
<organism evidence="1 2">
    <name type="scientific">Araneus ventricosus</name>
    <name type="common">Orbweaver spider</name>
    <name type="synonym">Epeira ventricosa</name>
    <dbReference type="NCBI Taxonomy" id="182803"/>
    <lineage>
        <taxon>Eukaryota</taxon>
        <taxon>Metazoa</taxon>
        <taxon>Ecdysozoa</taxon>
        <taxon>Arthropoda</taxon>
        <taxon>Chelicerata</taxon>
        <taxon>Arachnida</taxon>
        <taxon>Araneae</taxon>
        <taxon>Araneomorphae</taxon>
        <taxon>Entelegynae</taxon>
        <taxon>Araneoidea</taxon>
        <taxon>Araneidae</taxon>
        <taxon>Araneus</taxon>
    </lineage>
</organism>
<comment type="caution">
    <text evidence="1">The sequence shown here is derived from an EMBL/GenBank/DDBJ whole genome shotgun (WGS) entry which is preliminary data.</text>
</comment>
<evidence type="ECO:0008006" key="3">
    <source>
        <dbReference type="Google" id="ProtNLM"/>
    </source>
</evidence>
<dbReference type="Gene3D" id="3.30.420.10">
    <property type="entry name" value="Ribonuclease H-like superfamily/Ribonuclease H"/>
    <property type="match status" value="1"/>
</dbReference>
<proteinExistence type="predicted"/>
<protein>
    <recommendedName>
        <fullName evidence="3">DUF4817 domain-containing protein</fullName>
    </recommendedName>
</protein>
<dbReference type="PANTHER" id="PTHR47326:SF1">
    <property type="entry name" value="HTH PSQ-TYPE DOMAIN-CONTAINING PROTEIN"/>
    <property type="match status" value="1"/>
</dbReference>
<dbReference type="AlphaFoldDB" id="A0A4Y2D329"/>
<dbReference type="InterPro" id="IPR036397">
    <property type="entry name" value="RNaseH_sf"/>
</dbReference>
<evidence type="ECO:0000313" key="2">
    <source>
        <dbReference type="Proteomes" id="UP000499080"/>
    </source>
</evidence>
<dbReference type="GO" id="GO:0003676">
    <property type="term" value="F:nucleic acid binding"/>
    <property type="evidence" value="ECO:0007669"/>
    <property type="project" value="InterPro"/>
</dbReference>
<name>A0A4Y2D329_ARAVE</name>
<dbReference type="Proteomes" id="UP000499080">
    <property type="component" value="Unassembled WGS sequence"/>
</dbReference>
<dbReference type="PANTHER" id="PTHR47326">
    <property type="entry name" value="TRANSPOSABLE ELEMENT TC3 TRANSPOSASE-LIKE PROTEIN"/>
    <property type="match status" value="1"/>
</dbReference>
<sequence length="157" mass="16909">MIEGSGPACKAFLQERCCGNCIEETLKGLRSGSGPMTAFSLKKMIDKFEESGSFDVKCGRGRKAIASTSVKDFATASPEASSSALGTCSARGISRTLGIPVSTIYMQDGAPLHIATPVKQLLNLHFGNDRVISHHFSTAWPPRLADLNPCDFWLWVT</sequence>
<gene>
    <name evidence="1" type="ORF">AVEN_109329_1</name>
</gene>
<dbReference type="EMBL" id="BGPR01000287">
    <property type="protein sequence ID" value="GBM10536.1"/>
    <property type="molecule type" value="Genomic_DNA"/>
</dbReference>
<reference evidence="1 2" key="1">
    <citation type="journal article" date="2019" name="Sci. Rep.">
        <title>Orb-weaving spider Araneus ventricosus genome elucidates the spidroin gene catalogue.</title>
        <authorList>
            <person name="Kono N."/>
            <person name="Nakamura H."/>
            <person name="Ohtoshi R."/>
            <person name="Moran D.A.P."/>
            <person name="Shinohara A."/>
            <person name="Yoshida Y."/>
            <person name="Fujiwara M."/>
            <person name="Mori M."/>
            <person name="Tomita M."/>
            <person name="Arakawa K."/>
        </authorList>
    </citation>
    <scope>NUCLEOTIDE SEQUENCE [LARGE SCALE GENOMIC DNA]</scope>
</reference>
<accession>A0A4Y2D329</accession>